<keyword evidence="1" id="KW-0805">Transcription regulation</keyword>
<dbReference type="GeneID" id="71852335"/>
<feature type="domain" description="PAS" evidence="4">
    <location>
        <begin position="418"/>
        <end position="488"/>
    </location>
</feature>
<dbReference type="NCBIfam" id="TIGR00229">
    <property type="entry name" value="sensory_box"/>
    <property type="match status" value="4"/>
</dbReference>
<evidence type="ECO:0000256" key="3">
    <source>
        <dbReference type="SAM" id="Coils"/>
    </source>
</evidence>
<reference evidence="6 7" key="1">
    <citation type="journal article" date="2014" name="Int. J. Syst. Evol. Microbiol.">
        <title>Complete genome sequence of Corynebacterium casei LMG S-19264T (=DSM 44701T), isolated from a smear-ripened cheese.</title>
        <authorList>
            <consortium name="US DOE Joint Genome Institute (JGI-PGF)"/>
            <person name="Walter F."/>
            <person name="Albersmeier A."/>
            <person name="Kalinowski J."/>
            <person name="Ruckert C."/>
        </authorList>
    </citation>
    <scope>NUCLEOTIDE SEQUENCE [LARGE SCALE GENOMIC DNA]</scope>
    <source>
        <strain evidence="6 7">IBRC-M 10912</strain>
    </source>
</reference>
<feature type="domain" description="PAS" evidence="4">
    <location>
        <begin position="28"/>
        <end position="93"/>
    </location>
</feature>
<evidence type="ECO:0000313" key="7">
    <source>
        <dbReference type="Proteomes" id="UP001595821"/>
    </source>
</evidence>
<dbReference type="AlphaFoldDB" id="A0ABD5NUQ6"/>
<sequence>MSDPAETTDATFWVDGDEDGDGPFQRCRTLLESIGEGIVQLDADGDVVAATEAFVELTGHARDDLLGEHVSLVLDRTDAARTEAAIRSIRDDDCETCTLEFELRTASGETVPCRLWLNSIDDGTEEGTVGVVRDVDDCDDRDGRRERRTLEDPSDSLPAVLDEADVGVFVLDSTFDVVWLNEGIERYFGLEREAVVGRDKRDVIAETIGNRVADTDAFVDTVRSTYEDNSYVEQFECHITPGDNREERWLEHRSKPIDSGRYAGGRVELYYDVTDRKRSERSLRRERDVVERILETSPVGVLIATADGSVTRMNERMEAILDLSSGEYELGQRDLFDADGDPLPFEQRPIGRVLETGETVRGQELQVKPPDGKRRWVSVNATPLTDNAGDLERVVATATDVTQLKEQARRLERQRDGLRTELDGVFDRVTDGFFAVDDDWRFTYVNERAEELLDWTEDELLGEPLWAAFPEAVDSTFEDRYRHAMETQESISFEAYYPPLEAWFEVRVYPSESGLSVYFADVTERNQRERELERQREQLAALNNVNDVVRETTDAVIDQSTREEIERTVCESLADSASYAFAWVAEVDPQTGRIVPRVEAGVDGYLEDVDISADPDEPAGRGPAGRAVQTGEMQISRDVLTDPAFELWREYAREYGYRSSAAIPITHEGALYGILGVYSERTGAFAADERSVVGQLGEIVGHAIAAVERKRALTSDEVVELELQIRDVFEAVDVQQSLEGTITFERTVPVGDGEFLVYGTATDDALPTLDALTDRVSYWEDVTMISEGFGDVSFEARLSESTVLSTIASQGGYVEEAIVDDGDLHMTVHLPRETDVRRVTDDVEARYPNAEVLARRQVTRDVGSSQRLERTWLNDLTDRQRAVLEAAYYSGFFEWPRDNSGEAVAESLDIAPATFHQHIRTAQNKLFETLLEVTFTTNYGGR</sequence>
<dbReference type="Pfam" id="PF15915">
    <property type="entry name" value="BAT"/>
    <property type="match status" value="1"/>
</dbReference>
<dbReference type="SUPFAM" id="SSF55781">
    <property type="entry name" value="GAF domain-like"/>
    <property type="match status" value="1"/>
</dbReference>
<evidence type="ECO:0000259" key="4">
    <source>
        <dbReference type="PROSITE" id="PS50112"/>
    </source>
</evidence>
<feature type="coiled-coil region" evidence="3">
    <location>
        <begin position="525"/>
        <end position="552"/>
    </location>
</feature>
<evidence type="ECO:0000313" key="6">
    <source>
        <dbReference type="EMBL" id="MFC4245523.1"/>
    </source>
</evidence>
<dbReference type="EMBL" id="JBHSDJ010000002">
    <property type="protein sequence ID" value="MFC4245523.1"/>
    <property type="molecule type" value="Genomic_DNA"/>
</dbReference>
<dbReference type="Proteomes" id="UP001595821">
    <property type="component" value="Unassembled WGS sequence"/>
</dbReference>
<dbReference type="Pfam" id="PF08448">
    <property type="entry name" value="PAS_4"/>
    <property type="match status" value="3"/>
</dbReference>
<evidence type="ECO:0000256" key="2">
    <source>
        <dbReference type="ARBA" id="ARBA00023163"/>
    </source>
</evidence>
<dbReference type="InterPro" id="IPR003018">
    <property type="entry name" value="GAF"/>
</dbReference>
<protein>
    <submittedName>
        <fullName evidence="6">PAS domain S-box protein</fullName>
    </submittedName>
</protein>
<comment type="caution">
    <text evidence="6">The sequence shown here is derived from an EMBL/GenBank/DDBJ whole genome shotgun (WGS) entry which is preliminary data.</text>
</comment>
<dbReference type="SMART" id="SM00086">
    <property type="entry name" value="PAC"/>
    <property type="match status" value="2"/>
</dbReference>
<feature type="domain" description="PAS" evidence="4">
    <location>
        <begin position="153"/>
        <end position="198"/>
    </location>
</feature>
<feature type="coiled-coil region" evidence="3">
    <location>
        <begin position="394"/>
        <end position="428"/>
    </location>
</feature>
<dbReference type="InterPro" id="IPR029016">
    <property type="entry name" value="GAF-like_dom_sf"/>
</dbReference>
<dbReference type="Gene3D" id="3.30.450.20">
    <property type="entry name" value="PAS domain"/>
    <property type="match status" value="4"/>
</dbReference>
<dbReference type="InterPro" id="IPR031803">
    <property type="entry name" value="BAT_GAF/HTH-assoc"/>
</dbReference>
<dbReference type="InterPro" id="IPR052155">
    <property type="entry name" value="Biofilm_reg_signaling"/>
</dbReference>
<dbReference type="SMART" id="SM00065">
    <property type="entry name" value="GAF"/>
    <property type="match status" value="1"/>
</dbReference>
<dbReference type="InterPro" id="IPR013767">
    <property type="entry name" value="PAS_fold"/>
</dbReference>
<gene>
    <name evidence="6" type="ORF">ACFOZ7_00645</name>
</gene>
<dbReference type="Pfam" id="PF00989">
    <property type="entry name" value="PAS"/>
    <property type="match status" value="1"/>
</dbReference>
<dbReference type="InterPro" id="IPR000700">
    <property type="entry name" value="PAS-assoc_C"/>
</dbReference>
<keyword evidence="2" id="KW-0804">Transcription</keyword>
<dbReference type="InterPro" id="IPR013656">
    <property type="entry name" value="PAS_4"/>
</dbReference>
<evidence type="ECO:0000259" key="5">
    <source>
        <dbReference type="PROSITE" id="PS50113"/>
    </source>
</evidence>
<dbReference type="InterPro" id="IPR007050">
    <property type="entry name" value="HTH_bacterioopsin"/>
</dbReference>
<evidence type="ECO:0000256" key="1">
    <source>
        <dbReference type="ARBA" id="ARBA00023015"/>
    </source>
</evidence>
<dbReference type="SMART" id="SM00091">
    <property type="entry name" value="PAS"/>
    <property type="match status" value="4"/>
</dbReference>
<dbReference type="Pfam" id="PF04967">
    <property type="entry name" value="HTH_10"/>
    <property type="match status" value="1"/>
</dbReference>
<dbReference type="PROSITE" id="PS50113">
    <property type="entry name" value="PAC"/>
    <property type="match status" value="1"/>
</dbReference>
<keyword evidence="3" id="KW-0175">Coiled coil</keyword>
<dbReference type="PROSITE" id="PS50112">
    <property type="entry name" value="PAS"/>
    <property type="match status" value="3"/>
</dbReference>
<proteinExistence type="predicted"/>
<feature type="domain" description="PAC" evidence="5">
    <location>
        <begin position="361"/>
        <end position="413"/>
    </location>
</feature>
<dbReference type="InterPro" id="IPR035965">
    <property type="entry name" value="PAS-like_dom_sf"/>
</dbReference>
<dbReference type="Gene3D" id="3.30.450.40">
    <property type="match status" value="1"/>
</dbReference>
<dbReference type="CDD" id="cd00130">
    <property type="entry name" value="PAS"/>
    <property type="match status" value="4"/>
</dbReference>
<dbReference type="InterPro" id="IPR001610">
    <property type="entry name" value="PAC"/>
</dbReference>
<organism evidence="6 7">
    <name type="scientific">Natribaculum luteum</name>
    <dbReference type="NCBI Taxonomy" id="1586232"/>
    <lineage>
        <taxon>Archaea</taxon>
        <taxon>Methanobacteriati</taxon>
        <taxon>Methanobacteriota</taxon>
        <taxon>Stenosarchaea group</taxon>
        <taxon>Halobacteria</taxon>
        <taxon>Halobacteriales</taxon>
        <taxon>Natrialbaceae</taxon>
        <taxon>Natribaculum</taxon>
    </lineage>
</organism>
<dbReference type="RefSeq" id="WP_246971355.1">
    <property type="nucleotide sequence ID" value="NZ_CP095397.1"/>
</dbReference>
<dbReference type="SUPFAM" id="SSF55785">
    <property type="entry name" value="PYP-like sensor domain (PAS domain)"/>
    <property type="match status" value="4"/>
</dbReference>
<dbReference type="PANTHER" id="PTHR44757">
    <property type="entry name" value="DIGUANYLATE CYCLASE DGCP"/>
    <property type="match status" value="1"/>
</dbReference>
<name>A0ABD5NUQ6_9EURY</name>
<dbReference type="InterPro" id="IPR000014">
    <property type="entry name" value="PAS"/>
</dbReference>
<dbReference type="PANTHER" id="PTHR44757:SF2">
    <property type="entry name" value="BIOFILM ARCHITECTURE MAINTENANCE PROTEIN MBAA"/>
    <property type="match status" value="1"/>
</dbReference>
<accession>A0ABD5NUQ6</accession>
<dbReference type="Pfam" id="PF13185">
    <property type="entry name" value="GAF_2"/>
    <property type="match status" value="1"/>
</dbReference>